<evidence type="ECO:0000256" key="11">
    <source>
        <dbReference type="ARBA" id="ARBA00045865"/>
    </source>
</evidence>
<evidence type="ECO:0000256" key="8">
    <source>
        <dbReference type="ARBA" id="ARBA00037841"/>
    </source>
</evidence>
<dbReference type="InterPro" id="IPR039750">
    <property type="entry name" value="DRC1/DRC2"/>
</dbReference>
<evidence type="ECO:0000256" key="5">
    <source>
        <dbReference type="ARBA" id="ARBA00023069"/>
    </source>
</evidence>
<evidence type="ECO:0000256" key="2">
    <source>
        <dbReference type="ARBA" id="ARBA00022490"/>
    </source>
</evidence>
<dbReference type="GO" id="GO:0005858">
    <property type="term" value="C:axonemal dynein complex"/>
    <property type="evidence" value="ECO:0007669"/>
    <property type="project" value="InterPro"/>
</dbReference>
<dbReference type="GeneID" id="25562044"/>
<dbReference type="PANTHER" id="PTHR21625:SF0">
    <property type="entry name" value="DYNEIN REGULATORY COMPLEX SUBUNIT 2"/>
    <property type="match status" value="1"/>
</dbReference>
<name>A0A0L0DWD1_THETB</name>
<evidence type="ECO:0000256" key="12">
    <source>
        <dbReference type="SAM" id="Coils"/>
    </source>
</evidence>
<dbReference type="EMBL" id="GL349441">
    <property type="protein sequence ID" value="KNC56391.1"/>
    <property type="molecule type" value="Genomic_DNA"/>
</dbReference>
<comment type="subcellular location">
    <subcellularLocation>
        <location evidence="1">Cytoplasm</location>
        <location evidence="1">Cytoskeleton</location>
        <location evidence="1">Flagellum axoneme</location>
    </subcellularLocation>
    <subcellularLocation>
        <location evidence="8">Cytoplasm</location>
        <location evidence="8">Cytoskeleton</location>
        <location evidence="8">Flagellum basal body</location>
    </subcellularLocation>
</comment>
<dbReference type="PANTHER" id="PTHR21625">
    <property type="entry name" value="NYD-SP28 PROTEIN"/>
    <property type="match status" value="1"/>
</dbReference>
<evidence type="ECO:0000313" key="15">
    <source>
        <dbReference type="EMBL" id="KNC56391.1"/>
    </source>
</evidence>
<feature type="domain" description="Dynein regulatory complex protein 1/2 N-terminal" evidence="13">
    <location>
        <begin position="28"/>
        <end position="123"/>
    </location>
</feature>
<dbReference type="GO" id="GO:0070286">
    <property type="term" value="P:axonemal dynein complex assembly"/>
    <property type="evidence" value="ECO:0007669"/>
    <property type="project" value="InterPro"/>
</dbReference>
<reference evidence="15 16" key="1">
    <citation type="submission" date="2010-05" db="EMBL/GenBank/DDBJ databases">
        <title>The Genome Sequence of Thecamonas trahens ATCC 50062.</title>
        <authorList>
            <consortium name="The Broad Institute Genome Sequencing Platform"/>
            <person name="Russ C."/>
            <person name="Cuomo C."/>
            <person name="Shea T."/>
            <person name="Young S.K."/>
            <person name="Zeng Q."/>
            <person name="Koehrsen M."/>
            <person name="Haas B."/>
            <person name="Borodovsky M."/>
            <person name="Guigo R."/>
            <person name="Alvarado L."/>
            <person name="Berlin A."/>
            <person name="Bochicchio J."/>
            <person name="Borenstein D."/>
            <person name="Chapman S."/>
            <person name="Chen Z."/>
            <person name="Freedman E."/>
            <person name="Gellesch M."/>
            <person name="Goldberg J."/>
            <person name="Griggs A."/>
            <person name="Gujja S."/>
            <person name="Heilman E."/>
            <person name="Heiman D."/>
            <person name="Hepburn T."/>
            <person name="Howarth C."/>
            <person name="Jen D."/>
            <person name="Larson L."/>
            <person name="Mehta T."/>
            <person name="Park D."/>
            <person name="Pearson M."/>
            <person name="Roberts A."/>
            <person name="Saif S."/>
            <person name="Shenoy N."/>
            <person name="Sisk P."/>
            <person name="Stolte C."/>
            <person name="Sykes S."/>
            <person name="Thomson T."/>
            <person name="Walk T."/>
            <person name="White J."/>
            <person name="Yandava C."/>
            <person name="Burger G."/>
            <person name="Gray M.W."/>
            <person name="Holland P.W.H."/>
            <person name="King N."/>
            <person name="Lang F.B.F."/>
            <person name="Roger A.J."/>
            <person name="Ruiz-Trillo I."/>
            <person name="Lander E."/>
            <person name="Nusbaum C."/>
        </authorList>
    </citation>
    <scope>NUCLEOTIDE SEQUENCE [LARGE SCALE GENOMIC DNA]</scope>
    <source>
        <strain evidence="15 16">ATCC 50062</strain>
    </source>
</reference>
<dbReference type="RefSeq" id="XP_013760905.1">
    <property type="nucleotide sequence ID" value="XM_013905451.1"/>
</dbReference>
<feature type="coiled-coil region" evidence="12">
    <location>
        <begin position="254"/>
        <end position="297"/>
    </location>
</feature>
<evidence type="ECO:0000256" key="1">
    <source>
        <dbReference type="ARBA" id="ARBA00004611"/>
    </source>
</evidence>
<comment type="function">
    <text evidence="11">Component of the nexin-dynein regulatory complex (N-DRC), a key regulator of ciliary/flagellar motility which maintains the alignment and integrity of the distal axoneme and regulates microtubule sliding in motile axonemes. Plays a critical role in the assembly of N-DRC and also stabilizes the assembly of multiple inner dynein arms and radial spokes. Coassembles with DRC1 to form a central scaffold needed for assembly of the N-DRC and its attachment to the outer doublet microtubules.</text>
</comment>
<proteinExistence type="inferred from homology"/>
<keyword evidence="4 12" id="KW-0175">Coiled coil</keyword>
<evidence type="ECO:0000256" key="9">
    <source>
        <dbReference type="ARBA" id="ARBA00038424"/>
    </source>
</evidence>
<accession>A0A0L0DWD1</accession>
<comment type="similarity">
    <text evidence="9">Belongs to the DRC2 family.</text>
</comment>
<evidence type="ECO:0000256" key="4">
    <source>
        <dbReference type="ARBA" id="ARBA00023054"/>
    </source>
</evidence>
<dbReference type="GO" id="GO:0060285">
    <property type="term" value="P:cilium-dependent cell motility"/>
    <property type="evidence" value="ECO:0007669"/>
    <property type="project" value="TreeGrafter"/>
</dbReference>
<protein>
    <recommendedName>
        <fullName evidence="10">Dynein regulatory complex subunit 2</fullName>
    </recommendedName>
</protein>
<feature type="coiled-coil region" evidence="12">
    <location>
        <begin position="333"/>
        <end position="362"/>
    </location>
</feature>
<dbReference type="STRING" id="461836.A0A0L0DWD1"/>
<keyword evidence="7" id="KW-0966">Cell projection</keyword>
<sequence length="512" mass="58749">MPRRKRLRLENMSPEEREAYEAGLRAKAAQEARAKETVLRKALEARLAEEAEFSATNKLKIQASWREVMREAKVKELRSEVAVLAQSYEREADRKDAIINMLMVDLDESEEQYQTAVRAHLSSVSSLIGVHDERLALLERAFEEELAQLRGDFDQERSEAIEVHKVEVRELKDIMAAMEEEFRETEHSITTFHRNYMDELKRNHDEELATMSSQLRTNVLELYSAFRHAMDNYNAHTNARQNKFKTDKKQDKKNAELIAKNHRLIRRLQTLKDQIKAKIATNEREFSERNKALLEEKNAVAKHFLKLKNRMNKFRSDERRRLTDLTIHSEACINRLKEKLELAEAILNLAEINRKLETEEEKVLPFYASTHDAAASSGAPSASAAAPQAAAQPLHPDVAQLMSSMQLSSASMNDSEWEYLENFYKRYNKVLLDKMALANEKAKLSNENANLKLILQKYLDGISVNPEVIEADNPLLIVNGDANFDRPRPEPGAVIPVTELQTLVVAQRMTNA</sequence>
<dbReference type="OrthoDB" id="7760980at2759"/>
<dbReference type="GO" id="GO:0003352">
    <property type="term" value="P:regulation of cilium movement"/>
    <property type="evidence" value="ECO:0007669"/>
    <property type="project" value="TreeGrafter"/>
</dbReference>
<evidence type="ECO:0000313" key="16">
    <source>
        <dbReference type="Proteomes" id="UP000054408"/>
    </source>
</evidence>
<evidence type="ECO:0000256" key="3">
    <source>
        <dbReference type="ARBA" id="ARBA00022846"/>
    </source>
</evidence>
<evidence type="ECO:0000259" key="14">
    <source>
        <dbReference type="Pfam" id="PF14775"/>
    </source>
</evidence>
<dbReference type="Pfam" id="PF14775">
    <property type="entry name" value="NYD-SP28_assoc"/>
    <property type="match status" value="1"/>
</dbReference>
<dbReference type="Proteomes" id="UP000054408">
    <property type="component" value="Unassembled WGS sequence"/>
</dbReference>
<evidence type="ECO:0000259" key="13">
    <source>
        <dbReference type="Pfam" id="PF14772"/>
    </source>
</evidence>
<dbReference type="InterPro" id="IPR039505">
    <property type="entry name" value="DRC1/2_N"/>
</dbReference>
<dbReference type="Pfam" id="PF14772">
    <property type="entry name" value="NYD-SP28"/>
    <property type="match status" value="1"/>
</dbReference>
<dbReference type="OMA" id="WEYLDLF"/>
<keyword evidence="2" id="KW-0963">Cytoplasm</keyword>
<organism evidence="15 16">
    <name type="scientific">Thecamonas trahens ATCC 50062</name>
    <dbReference type="NCBI Taxonomy" id="461836"/>
    <lineage>
        <taxon>Eukaryota</taxon>
        <taxon>Apusozoa</taxon>
        <taxon>Apusomonadida</taxon>
        <taxon>Apusomonadidae</taxon>
        <taxon>Thecamonas</taxon>
    </lineage>
</organism>
<dbReference type="AlphaFoldDB" id="A0A0L0DWD1"/>
<keyword evidence="5" id="KW-0969">Cilium</keyword>
<feature type="domain" description="Dynein regulatory complex protein 1 C-terminal" evidence="14">
    <location>
        <begin position="416"/>
        <end position="459"/>
    </location>
</feature>
<keyword evidence="6" id="KW-0206">Cytoskeleton</keyword>
<evidence type="ECO:0000256" key="6">
    <source>
        <dbReference type="ARBA" id="ARBA00023212"/>
    </source>
</evidence>
<evidence type="ECO:0000256" key="7">
    <source>
        <dbReference type="ARBA" id="ARBA00023273"/>
    </source>
</evidence>
<dbReference type="eggNOG" id="ENOG502QQDD">
    <property type="taxonomic scope" value="Eukaryota"/>
</dbReference>
<evidence type="ECO:0000256" key="10">
    <source>
        <dbReference type="ARBA" id="ARBA00040899"/>
    </source>
</evidence>
<gene>
    <name evidence="15" type="ORF">AMSG_02360</name>
</gene>
<keyword evidence="3" id="KW-0282">Flagellum</keyword>
<dbReference type="InterPro" id="IPR029440">
    <property type="entry name" value="DRC1_C"/>
</dbReference>
<keyword evidence="16" id="KW-1185">Reference proteome</keyword>
<feature type="coiled-coil region" evidence="12">
    <location>
        <begin position="139"/>
        <end position="188"/>
    </location>
</feature>